<dbReference type="Proteomes" id="UP000000803">
    <property type="component" value="Chromosome 3L"/>
</dbReference>
<keyword evidence="7" id="KW-0353">Hemolymph clotting</keyword>
<dbReference type="Gene3D" id="2.40.10.10">
    <property type="entry name" value="Trypsin-like serine proteases"/>
    <property type="match status" value="1"/>
</dbReference>
<dbReference type="EMBL" id="AE014296">
    <property type="protein sequence ID" value="AAF50541.2"/>
    <property type="molecule type" value="Genomic_DNA"/>
</dbReference>
<keyword evidence="8" id="KW-0720">Serine protease</keyword>
<dbReference type="RefSeq" id="NP_648134.1">
    <property type="nucleotide sequence ID" value="NM_139877.1"/>
</dbReference>
<dbReference type="PANTHER" id="PTHR24276:SF91">
    <property type="entry name" value="AT26814P-RELATED"/>
    <property type="match status" value="1"/>
</dbReference>
<reference evidence="15 17" key="7">
    <citation type="journal article" date="2007" name="Science">
        <title>The Release 5.1 annotation of Drosophila melanogaster heterochromatin.</title>
        <authorList>
            <person name="Smith C.D."/>
            <person name="Shu S."/>
            <person name="Mungall C.J."/>
            <person name="Karpen G.H."/>
        </authorList>
    </citation>
    <scope>NUCLEOTIDE SEQUENCE [LARGE SCALE GENOMIC DNA]</scope>
    <source>
        <strain evidence="17">Berkeley</strain>
    </source>
</reference>
<dbReference type="InterPro" id="IPR001254">
    <property type="entry name" value="Trypsin_dom"/>
</dbReference>
<dbReference type="HOGENOM" id="CLU_006842_7_0_1"/>
<dbReference type="BioGRID-ORCS" id="38847">
    <property type="hits" value="0 hits in 1 CRISPR screen"/>
</dbReference>
<evidence type="ECO:0000256" key="6">
    <source>
        <dbReference type="ARBA" id="ARBA00022801"/>
    </source>
</evidence>
<dbReference type="SUPFAM" id="SSF50494">
    <property type="entry name" value="Trypsin-like serine proteases"/>
    <property type="match status" value="1"/>
</dbReference>
<evidence type="ECO:0000256" key="5">
    <source>
        <dbReference type="ARBA" id="ARBA00022729"/>
    </source>
</evidence>
<dbReference type="InterPro" id="IPR050430">
    <property type="entry name" value="Peptidase_S1"/>
</dbReference>
<evidence type="ECO:0000256" key="7">
    <source>
        <dbReference type="ARBA" id="ARBA00022820"/>
    </source>
</evidence>
<reference evidence="15 17" key="8">
    <citation type="journal article" date="2007" name="Science">
        <title>Sequence finishing and mapping of Drosophila melanogaster heterochromatin.</title>
        <authorList>
            <person name="Hoskins R.A."/>
            <person name="Carlson J.W."/>
            <person name="Kennedy C."/>
            <person name="Acevedo D."/>
            <person name="Evans-Holm M."/>
            <person name="Frise E."/>
            <person name="Wan K.H."/>
            <person name="Park S."/>
            <person name="Mendez-Lago M."/>
            <person name="Rossi F."/>
            <person name="Villasante A."/>
            <person name="Dimitri P."/>
            <person name="Karpen G.H."/>
            <person name="Celniker S.E."/>
        </authorList>
    </citation>
    <scope>NUCLEOTIDE SEQUENCE [LARGE SCALE GENOMIC DNA]</scope>
    <source>
        <strain evidence="17">Berkeley</strain>
    </source>
</reference>
<feature type="chain" id="PRO_5004335027" description="Peptidase S1 domain-containing protein" evidence="13">
    <location>
        <begin position="19"/>
        <end position="258"/>
    </location>
</feature>
<dbReference type="AlphaFoldDB" id="Q9VS86"/>
<dbReference type="InterPro" id="IPR009003">
    <property type="entry name" value="Peptidase_S1_PA"/>
</dbReference>
<sequence length="258" mass="28226">MNILALILLLICGHKTSALSPQERIVGGVEVPIHLTPWLASITVHGNYSCSSALITSLWLVTAGHCVQYPDSYSVRAGSTFTDGGGQRRNVVSVILHPDFNLRTLENDIALLKLDKSFTLGGNIQVVKLPLPSLNILPRTLLVAGWGNPDATDSESEPRLRGTVVKVINQRLCQRLYSHLHRPITDDMVCAAGAGRDHCYGDSGAPLVHRGSSYGIVSFAHGCADPHFPGVYTRLANYVTWIFNVLENDRKINMTYKN</sequence>
<comment type="catalytic activity">
    <reaction evidence="11">
        <text>Preferential cleavage: Arg-|-Xaa, Lys-|-Xaa.</text>
        <dbReference type="EC" id="3.4.21.4"/>
    </reaction>
</comment>
<keyword evidence="4" id="KW-0645">Protease</keyword>
<evidence type="ECO:0000256" key="12">
    <source>
        <dbReference type="ARBA" id="ARBA00052079"/>
    </source>
</evidence>
<dbReference type="OMA" id="PIHLTPW"/>
<dbReference type="PhylomeDB" id="Q9VS86"/>
<keyword evidence="5 13" id="KW-0732">Signal</keyword>
<evidence type="ECO:0000256" key="2">
    <source>
        <dbReference type="ARBA" id="ARBA00007664"/>
    </source>
</evidence>
<dbReference type="AGR" id="FB:FBgn0035795"/>
<dbReference type="VEuPathDB" id="VectorBase:FBgn0035795"/>
<organism evidence="15 17">
    <name type="scientific">Drosophila melanogaster</name>
    <name type="common">Fruit fly</name>
    <dbReference type="NCBI Taxonomy" id="7227"/>
    <lineage>
        <taxon>Eukaryota</taxon>
        <taxon>Metazoa</taxon>
        <taxon>Ecdysozoa</taxon>
        <taxon>Arthropoda</taxon>
        <taxon>Hexapoda</taxon>
        <taxon>Insecta</taxon>
        <taxon>Pterygota</taxon>
        <taxon>Neoptera</taxon>
        <taxon>Endopterygota</taxon>
        <taxon>Diptera</taxon>
        <taxon>Brachycera</taxon>
        <taxon>Muscomorpha</taxon>
        <taxon>Ephydroidea</taxon>
        <taxon>Drosophilidae</taxon>
        <taxon>Drosophila</taxon>
        <taxon>Sophophora</taxon>
    </lineage>
</organism>
<dbReference type="PANTHER" id="PTHR24276">
    <property type="entry name" value="POLYSERASE-RELATED"/>
    <property type="match status" value="1"/>
</dbReference>
<reference evidence="15 17" key="9">
    <citation type="journal article" date="2015" name="G3 (Bethesda)">
        <title>Gene Model Annotations for Drosophila melanogaster: Impact of High-Throughput Data.</title>
        <authorList>
            <consortium name="FlyBase Consortium"/>
            <person name="Matthews B.B."/>
            <person name="Dos Santos G."/>
            <person name="Crosby M.A."/>
            <person name="Emmert D.B."/>
            <person name="St Pierre S.E."/>
            <person name="Gramates L.S."/>
            <person name="Zhou P."/>
            <person name="Schroeder A.J."/>
            <person name="Falls K."/>
            <person name="Strelets V."/>
            <person name="Russo S.M."/>
            <person name="Gelbart W.M."/>
            <person name="null"/>
        </authorList>
    </citation>
    <scope>NUCLEOTIDE SEQUENCE [LARGE SCALE GENOMIC DNA]</scope>
    <source>
        <strain evidence="17">Berkeley</strain>
    </source>
</reference>
<accession>Q9VS86</accession>
<dbReference type="PRINTS" id="PR00722">
    <property type="entry name" value="CHYMOTRYPSIN"/>
</dbReference>
<evidence type="ECO:0000256" key="9">
    <source>
        <dbReference type="ARBA" id="ARBA00023145"/>
    </source>
</evidence>
<keyword evidence="17" id="KW-1185">Reference proteome</keyword>
<evidence type="ECO:0000256" key="4">
    <source>
        <dbReference type="ARBA" id="ARBA00022670"/>
    </source>
</evidence>
<evidence type="ECO:0000256" key="11">
    <source>
        <dbReference type="ARBA" id="ARBA00036320"/>
    </source>
</evidence>
<dbReference type="MEROPS" id="S01.A74"/>
<reference evidence="15 17" key="10">
    <citation type="journal article" date="2015" name="G3 (Bethesda)">
        <title>Gene Model Annotations for Drosophila melanogaster: The Rule-Benders.</title>
        <authorList>
            <consortium name="FlyBase Consortium"/>
            <person name="Crosby M.A."/>
            <person name="Gramates L.S."/>
            <person name="Dos Santos G."/>
            <person name="Matthews B.B."/>
            <person name="St Pierre S.E."/>
            <person name="Zhou P."/>
            <person name="Schroeder A.J."/>
            <person name="Falls K."/>
            <person name="Emmert D.B."/>
            <person name="Russo S.M."/>
            <person name="Gelbart W.M."/>
            <person name="null"/>
        </authorList>
    </citation>
    <scope>NUCLEOTIDE SEQUENCE [LARGE SCALE GENOMIC DNA]</scope>
    <source>
        <strain evidence="17">Berkeley</strain>
    </source>
</reference>
<keyword evidence="10" id="KW-1015">Disulfide bond</keyword>
<dbReference type="InterPro" id="IPR001314">
    <property type="entry name" value="Peptidase_S1A"/>
</dbReference>
<dbReference type="SMART" id="SM00020">
    <property type="entry name" value="Tryp_SPc"/>
    <property type="match status" value="1"/>
</dbReference>
<dbReference type="PaxDb" id="7227-FBpp0076540"/>
<reference evidence="15 17" key="2">
    <citation type="journal article" date="2002" name="Genome Biol.">
        <title>Finishing a whole-genome shotgun: release 3 of the Drosophila melanogaster euchromatic genome sequence.</title>
        <authorList>
            <person name="Celniker S.E."/>
            <person name="Wheeler D.A."/>
            <person name="Kronmiller B."/>
            <person name="Carlson J.W."/>
            <person name="Halpern A."/>
            <person name="Patel S."/>
            <person name="Adams M."/>
            <person name="Champe M."/>
            <person name="Dugan S.P."/>
            <person name="Frise E."/>
            <person name="Hodgson A."/>
            <person name="George R.A."/>
            <person name="Hoskins R.A."/>
            <person name="Laverty T."/>
            <person name="Muzny D.M."/>
            <person name="Nelson C.R."/>
            <person name="Pacleb J.M."/>
            <person name="Park S."/>
            <person name="Pfeiffer B.D."/>
            <person name="Richards S."/>
            <person name="Sodergren E.J."/>
            <person name="Svirskas R."/>
            <person name="Tabor P.E."/>
            <person name="Wan K."/>
            <person name="Stapleton M."/>
            <person name="Sutton G.G."/>
            <person name="Venter C."/>
            <person name="Weinstock G."/>
            <person name="Scherer S.E."/>
            <person name="Myers E.W."/>
            <person name="Gibbs R.A."/>
            <person name="Rubin G.M."/>
        </authorList>
    </citation>
    <scope>NUCLEOTIDE SEQUENCE [LARGE SCALE GENOMIC DNA]</scope>
    <source>
        <strain evidence="17">Berkeley</strain>
    </source>
</reference>
<evidence type="ECO:0000256" key="1">
    <source>
        <dbReference type="ARBA" id="ARBA00004239"/>
    </source>
</evidence>
<reference evidence="15 17" key="11">
    <citation type="journal article" date="2015" name="Genome Res.">
        <title>The Release 6 reference sequence of the Drosophila melanogaster genome.</title>
        <authorList>
            <person name="Hoskins R.A."/>
            <person name="Carlson J.W."/>
            <person name="Wan K.H."/>
            <person name="Park S."/>
            <person name="Mendez I."/>
            <person name="Galle S.E."/>
            <person name="Booth B.W."/>
            <person name="Pfeiffer B.D."/>
            <person name="George R.A."/>
            <person name="Svirskas R."/>
            <person name="Krzywinski M."/>
            <person name="Schein J."/>
            <person name="Accardo M.C."/>
            <person name="Damia E."/>
            <person name="Messina G."/>
            <person name="Mendez-Lago M."/>
            <person name="de Pablos B."/>
            <person name="Demakova O.V."/>
            <person name="Andreyeva E.N."/>
            <person name="Boldyreva L.V."/>
            <person name="Marra M."/>
            <person name="Carvalho A.B."/>
            <person name="Dimitri P."/>
            <person name="Villasante A."/>
            <person name="Zhimulev I.F."/>
            <person name="Rubin G.M."/>
            <person name="Karpen G.H."/>
            <person name="Celniker S.E."/>
        </authorList>
    </citation>
    <scope>NUCLEOTIDE SEQUENCE [LARGE SCALE GENOMIC DNA]</scope>
    <source>
        <strain evidence="17">Berkeley</strain>
    </source>
</reference>
<dbReference type="Pfam" id="PF00089">
    <property type="entry name" value="Trypsin"/>
    <property type="match status" value="1"/>
</dbReference>
<dbReference type="InterPro" id="IPR018114">
    <property type="entry name" value="TRYPSIN_HIS"/>
</dbReference>
<name>Q9VS86_DROME</name>
<dbReference type="SMR" id="Q9VS86"/>
<dbReference type="GO" id="GO:0004252">
    <property type="term" value="F:serine-type endopeptidase activity"/>
    <property type="evidence" value="ECO:0000255"/>
    <property type="project" value="FlyBase"/>
</dbReference>
<evidence type="ECO:0000256" key="13">
    <source>
        <dbReference type="SAM" id="SignalP"/>
    </source>
</evidence>
<evidence type="ECO:0000256" key="8">
    <source>
        <dbReference type="ARBA" id="ARBA00022825"/>
    </source>
</evidence>
<dbReference type="Bgee" id="FBgn0035795">
    <property type="expression patterns" value="Expressed in seminal fluid secreting gland and 1 other cell type or tissue"/>
</dbReference>
<dbReference type="KEGG" id="dme:Dmel_CG16998"/>
<protein>
    <recommendedName>
        <fullName evidence="14">Peptidase S1 domain-containing protein</fullName>
    </recommendedName>
</protein>
<evidence type="ECO:0000259" key="14">
    <source>
        <dbReference type="PROSITE" id="PS50240"/>
    </source>
</evidence>
<keyword evidence="6 15" id="KW-0378">Hydrolase</keyword>
<dbReference type="PROSITE" id="PS50240">
    <property type="entry name" value="TRYPSIN_DOM"/>
    <property type="match status" value="1"/>
</dbReference>
<evidence type="ECO:0000313" key="15">
    <source>
        <dbReference type="EMBL" id="AAF50541.2"/>
    </source>
</evidence>
<evidence type="ECO:0000256" key="10">
    <source>
        <dbReference type="ARBA" id="ARBA00023157"/>
    </source>
</evidence>
<dbReference type="GO" id="GO:0005576">
    <property type="term" value="C:extracellular region"/>
    <property type="evidence" value="ECO:0007669"/>
    <property type="project" value="UniProtKB-SubCell"/>
</dbReference>
<gene>
    <name evidence="15" type="primary">Dmel\CG16998</name>
    <name evidence="15" type="synonym">SP104</name>
    <name evidence="15 16" type="ORF">CG16998</name>
    <name evidence="15" type="ORF">Dmel_CG16998</name>
</gene>
<dbReference type="GO" id="GO:0042381">
    <property type="term" value="P:hemolymph coagulation"/>
    <property type="evidence" value="ECO:0007669"/>
    <property type="project" value="UniProtKB-KW"/>
</dbReference>
<dbReference type="PROSITE" id="PS00134">
    <property type="entry name" value="TRYPSIN_HIS"/>
    <property type="match status" value="1"/>
</dbReference>
<dbReference type="OrthoDB" id="9425590at2759"/>
<evidence type="ECO:0000313" key="16">
    <source>
        <dbReference type="FlyBase" id="FBgn0035795"/>
    </source>
</evidence>
<dbReference type="InterPro" id="IPR043504">
    <property type="entry name" value="Peptidase_S1_PA_chymotrypsin"/>
</dbReference>
<proteinExistence type="inferred from homology"/>
<comment type="subcellular location">
    <subcellularLocation>
        <location evidence="1">Secreted</location>
        <location evidence="1">Extracellular space</location>
    </subcellularLocation>
</comment>
<reference evidence="15 17" key="6">
    <citation type="journal article" date="2005" name="PLoS Comput. Biol.">
        <title>Combined evidence annotation of transposable elements in genome sequences.</title>
        <authorList>
            <person name="Quesneville H."/>
            <person name="Bergman C.M."/>
            <person name="Andrieu O."/>
            <person name="Autard D."/>
            <person name="Nouaud D."/>
            <person name="Ashburner M."/>
            <person name="Anxolabehere D."/>
        </authorList>
    </citation>
    <scope>NUCLEOTIDE SEQUENCE [LARGE SCALE GENOMIC DNA]</scope>
    <source>
        <strain evidence="17">Berkeley</strain>
    </source>
</reference>
<keyword evidence="3" id="KW-0768">Sushi</keyword>
<feature type="domain" description="Peptidase S1" evidence="14">
    <location>
        <begin position="25"/>
        <end position="247"/>
    </location>
</feature>
<dbReference type="GeneID" id="38847"/>
<feature type="signal peptide" evidence="13">
    <location>
        <begin position="1"/>
        <end position="18"/>
    </location>
</feature>
<dbReference type="GO" id="GO:0006508">
    <property type="term" value="P:proteolysis"/>
    <property type="evidence" value="ECO:0000255"/>
    <property type="project" value="FlyBase"/>
</dbReference>
<dbReference type="FunFam" id="2.40.10.10:FF:000120">
    <property type="entry name" value="Putative serine protease"/>
    <property type="match status" value="1"/>
</dbReference>
<comment type="similarity">
    <text evidence="2">Belongs to the peptidase S1 family.</text>
</comment>
<reference evidence="15 17" key="1">
    <citation type="journal article" date="2000" name="Science">
        <title>The genome sequence of Drosophila melanogaster.</title>
        <authorList>
            <person name="Adams M.D."/>
            <person name="Celniker S.E."/>
            <person name="Holt R.A."/>
            <person name="Evans C.A."/>
            <person name="Gocayne J.D."/>
            <person name="Amanatides P.G."/>
            <person name="Scherer S.E."/>
            <person name="Li P.W."/>
            <person name="Hoskins R.A."/>
            <person name="Galle R.F."/>
            <person name="George R.A."/>
            <person name="Lewis S.E."/>
            <person name="Richards S."/>
            <person name="Ashburner M."/>
            <person name="Henderson S.N."/>
            <person name="Sutton G.G."/>
            <person name="Wortman J.R."/>
            <person name="Yandell M.D."/>
            <person name="Zhang Q."/>
            <person name="Chen L.X."/>
            <person name="Brandon R.C."/>
            <person name="Rogers Y.H."/>
            <person name="Blazej R.G."/>
            <person name="Champe M."/>
            <person name="Pfeiffer B.D."/>
            <person name="Wan K.H."/>
            <person name="Doyle C."/>
            <person name="Baxter E.G."/>
            <person name="Helt G."/>
            <person name="Nelson C.R."/>
            <person name="Gabor G.L."/>
            <person name="Abril J.F."/>
            <person name="Agbayani A."/>
            <person name="An H.J."/>
            <person name="Andrews-Pfannkoch C."/>
            <person name="Baldwin D."/>
            <person name="Ballew R.M."/>
            <person name="Basu A."/>
            <person name="Baxendale J."/>
            <person name="Bayraktaroglu L."/>
            <person name="Beasley E.M."/>
            <person name="Beeson K.Y."/>
            <person name="Benos P.V."/>
            <person name="Berman B.P."/>
            <person name="Bhandari D."/>
            <person name="Bolshakov S."/>
            <person name="Borkova D."/>
            <person name="Botchan M.R."/>
            <person name="Bouck J."/>
            <person name="Brokstein P."/>
            <person name="Brottier P."/>
            <person name="Burtis K.C."/>
            <person name="Busam D.A."/>
            <person name="Butler H."/>
            <person name="Cadieu E."/>
            <person name="Center A."/>
            <person name="Chandra I."/>
            <person name="Cherry J.M."/>
            <person name="Cawley S."/>
            <person name="Dahlke C."/>
            <person name="Davenport L.B."/>
            <person name="Davies P."/>
            <person name="de Pablos B."/>
            <person name="Delcher A."/>
            <person name="Deng Z."/>
            <person name="Mays A.D."/>
            <person name="Dew I."/>
            <person name="Dietz S.M."/>
            <person name="Dodson K."/>
            <person name="Doup L.E."/>
            <person name="Downes M."/>
            <person name="Dugan-Rocha S."/>
            <person name="Dunkov B.C."/>
            <person name="Dunn P."/>
            <person name="Durbin K.J."/>
            <person name="Evangelista C.C."/>
            <person name="Ferraz C."/>
            <person name="Ferriera S."/>
            <person name="Fleischmann W."/>
            <person name="Fosler C."/>
            <person name="Gabrielian A.E."/>
            <person name="Garg N.S."/>
            <person name="Gelbart W.M."/>
            <person name="Glasser K."/>
            <person name="Glodek A."/>
            <person name="Gong F."/>
            <person name="Gorrell J.H."/>
            <person name="Gu Z."/>
            <person name="Guan P."/>
            <person name="Harris M."/>
            <person name="Harris N.L."/>
            <person name="Harvey D."/>
            <person name="Heiman T.J."/>
            <person name="Hernandez J.R."/>
            <person name="Houck J."/>
            <person name="Hostin D."/>
            <person name="Houston K.A."/>
            <person name="Howland T.J."/>
            <person name="Wei M.H."/>
            <person name="Ibegwam C."/>
            <person name="Jalali M."/>
            <person name="Kalush F."/>
            <person name="Karpen G.H."/>
            <person name="Ke Z."/>
            <person name="Kennison J.A."/>
            <person name="Ketchum K.A."/>
            <person name="Kimmel B.E."/>
            <person name="Kodira C.D."/>
            <person name="Kraft C."/>
            <person name="Kravitz S."/>
            <person name="Kulp D."/>
            <person name="Lai Z."/>
            <person name="Lasko P."/>
            <person name="Lei Y."/>
            <person name="Levitsky A.A."/>
            <person name="Li J."/>
            <person name="Li Z."/>
            <person name="Liang Y."/>
            <person name="Lin X."/>
            <person name="Liu X."/>
            <person name="Mattei B."/>
            <person name="McIntosh T.C."/>
            <person name="McLeod M.P."/>
            <person name="McPherson D."/>
            <person name="Merkulov G."/>
            <person name="Milshina N.V."/>
            <person name="Mobarry C."/>
            <person name="Morris J."/>
            <person name="Moshrefi A."/>
            <person name="Mount S.M."/>
            <person name="Moy M."/>
            <person name="Murphy B."/>
            <person name="Murphy L."/>
            <person name="Muzny D.M."/>
            <person name="Nelson D.L."/>
            <person name="Nelson D.R."/>
            <person name="Nelson K.A."/>
            <person name="Nixon K."/>
            <person name="Nusskern D.R."/>
            <person name="Pacleb J.M."/>
            <person name="Palazzolo M."/>
            <person name="Pittman G.S."/>
            <person name="Pan S."/>
            <person name="Pollard J."/>
            <person name="Puri V."/>
            <person name="Reese M.G."/>
            <person name="Reinert K."/>
            <person name="Remington K."/>
            <person name="Saunders R.D."/>
            <person name="Scheeler F."/>
            <person name="Shen H."/>
            <person name="Shue B.C."/>
            <person name="Siden-Kiamos I."/>
            <person name="Simpson M."/>
            <person name="Skupski M.P."/>
            <person name="Smith T."/>
            <person name="Spier E."/>
            <person name="Spradling A.C."/>
            <person name="Stapleton M."/>
            <person name="Strong R."/>
            <person name="Sun E."/>
            <person name="Svirskas R."/>
            <person name="Tector C."/>
            <person name="Turner R."/>
            <person name="Venter E."/>
            <person name="Wang A.H."/>
            <person name="Wang X."/>
            <person name="Wang Z.Y."/>
            <person name="Wassarman D.A."/>
            <person name="Weinstock G.M."/>
            <person name="Weissenbach J."/>
            <person name="Williams S.M."/>
            <person name="WoodageT"/>
            <person name="Worley K.C."/>
            <person name="Wu D."/>
            <person name="Yang S."/>
            <person name="Yao Q.A."/>
            <person name="Ye J."/>
            <person name="Yeh R.F."/>
            <person name="Zaveri J.S."/>
            <person name="Zhan M."/>
            <person name="Zhang G."/>
            <person name="Zhao Q."/>
            <person name="Zheng L."/>
            <person name="Zheng X.H."/>
            <person name="Zhong F.N."/>
            <person name="Zhong W."/>
            <person name="Zhou X."/>
            <person name="Zhu S."/>
            <person name="Zhu X."/>
            <person name="Smith H.O."/>
            <person name="Gibbs R.A."/>
            <person name="Myers E.W."/>
            <person name="Rubin G.M."/>
            <person name="Venter J.C."/>
        </authorList>
    </citation>
    <scope>NUCLEOTIDE SEQUENCE [LARGE SCALE GENOMIC DNA]</scope>
    <source>
        <strain evidence="17">Berkeley</strain>
    </source>
</reference>
<evidence type="ECO:0000256" key="3">
    <source>
        <dbReference type="ARBA" id="ARBA00022659"/>
    </source>
</evidence>
<evidence type="ECO:0000313" key="17">
    <source>
        <dbReference type="Proteomes" id="UP000000803"/>
    </source>
</evidence>
<reference evidence="15 17" key="4">
    <citation type="journal article" date="2002" name="Genome Biol.">
        <title>The transposable elements of the Drosophila melanogaster euchromatin: a genomics perspective.</title>
        <authorList>
            <person name="Kaminker J.S."/>
            <person name="Bergman C.M."/>
            <person name="Kronmiller B."/>
            <person name="Carlson J."/>
            <person name="Svirskas R."/>
            <person name="Patel S."/>
            <person name="Frise E."/>
            <person name="Wheeler D.A."/>
            <person name="Lewis S.E."/>
            <person name="Rubin G.M."/>
            <person name="Ashburner M."/>
            <person name="Celniker S.E."/>
        </authorList>
    </citation>
    <scope>NUCLEOTIDE SEQUENCE [LARGE SCALE GENOMIC DNA]</scope>
    <source>
        <strain evidence="17">Berkeley</strain>
    </source>
</reference>
<dbReference type="eggNOG" id="KOG3627">
    <property type="taxonomic scope" value="Eukaryota"/>
</dbReference>
<dbReference type="InParanoid" id="Q9VS86"/>
<dbReference type="CDD" id="cd00190">
    <property type="entry name" value="Tryp_SPc"/>
    <property type="match status" value="1"/>
</dbReference>
<dbReference type="UCSC" id="CG16998-RA">
    <property type="organism name" value="d. melanogaster"/>
</dbReference>
<dbReference type="FlyBase" id="FBgn0035795">
    <property type="gene designation" value="CG16998"/>
</dbReference>
<dbReference type="STRING" id="7227.FBpp0076540"/>
<reference evidence="15 17" key="5">
    <citation type="journal article" date="2002" name="Genome Biol.">
        <title>Heterochromatic sequences in a Drosophila whole-genome shotgun assembly.</title>
        <authorList>
            <person name="Hoskins R.A."/>
            <person name="Smith C.D."/>
            <person name="Carlson J.W."/>
            <person name="Carvalho A.B."/>
            <person name="Halpern A."/>
            <person name="Kaminker J.S."/>
            <person name="Kennedy C."/>
            <person name="Mungall C.J."/>
            <person name="Sullivan B.A."/>
            <person name="Sutton G.G."/>
            <person name="Yasuhara J.C."/>
            <person name="Wakimoto B.T."/>
            <person name="Myers E.W."/>
            <person name="Celniker S.E."/>
            <person name="Rubin G.M."/>
            <person name="Karpen G.H."/>
        </authorList>
    </citation>
    <scope>NUCLEOTIDE SEQUENCE [LARGE SCALE GENOMIC DNA]</scope>
    <source>
        <strain evidence="17">Berkeley</strain>
    </source>
</reference>
<keyword evidence="9" id="KW-0865">Zymogen</keyword>
<reference evidence="15 17" key="3">
    <citation type="journal article" date="2002" name="Genome Biol.">
        <title>Annotation of the Drosophila melanogaster euchromatic genome: a systematic review.</title>
        <authorList>
            <person name="Misra S."/>
            <person name="Crosby M.A."/>
            <person name="Mungall C.J."/>
            <person name="Matthews B.B."/>
            <person name="Campbell K.S."/>
            <person name="Hradecky P."/>
            <person name="Huang Y."/>
            <person name="Kaminker J.S."/>
            <person name="Millburn G.H."/>
            <person name="Prochnik S.E."/>
            <person name="Smith C.D."/>
            <person name="Tupy J.L."/>
            <person name="Whitfied E.J."/>
            <person name="Bayraktaroglu L."/>
            <person name="Berman B.P."/>
            <person name="Bettencourt B.R."/>
            <person name="Celniker S.E."/>
            <person name="de Grey A.D."/>
            <person name="Drysdale R.A."/>
            <person name="Harris N.L."/>
            <person name="Richter J."/>
            <person name="Russo S."/>
            <person name="Schroeder A.J."/>
            <person name="Shu S.Q."/>
            <person name="Stapleton M."/>
            <person name="Yamada C."/>
            <person name="Ashburner M."/>
            <person name="Gelbart W.M."/>
            <person name="Rubin G.M."/>
            <person name="Lewis S.E."/>
        </authorList>
    </citation>
    <scope>GENOME REANNOTATION</scope>
    <source>
        <strain evidence="17">Berkeley</strain>
    </source>
</reference>
<comment type="catalytic activity">
    <reaction evidence="12">
        <text>Selective cleavage of 103-Arg-|-Ser-104 and 124-Ile-|-Ile-125 bonds in Limulus clotting factor B to form activated factor B. Cleavage of -Pro-Arg-|-Xaa- bonds in synthetic substrates.</text>
        <dbReference type="EC" id="3.4.21.84"/>
    </reaction>
</comment>